<protein>
    <recommendedName>
        <fullName evidence="1">Ig-like domain-containing protein</fullName>
    </recommendedName>
</protein>
<dbReference type="PROSITE" id="PS00290">
    <property type="entry name" value="IG_MHC"/>
    <property type="match status" value="1"/>
</dbReference>
<evidence type="ECO:0000313" key="3">
    <source>
        <dbReference type="Proteomes" id="UP000694410"/>
    </source>
</evidence>
<organism evidence="2 3">
    <name type="scientific">Cyanistes caeruleus</name>
    <name type="common">Eurasian blue tit</name>
    <name type="synonym">Parus caeruleus</name>
    <dbReference type="NCBI Taxonomy" id="156563"/>
    <lineage>
        <taxon>Eukaryota</taxon>
        <taxon>Metazoa</taxon>
        <taxon>Chordata</taxon>
        <taxon>Craniata</taxon>
        <taxon>Vertebrata</taxon>
        <taxon>Euteleostomi</taxon>
        <taxon>Archelosauria</taxon>
        <taxon>Archosauria</taxon>
        <taxon>Dinosauria</taxon>
        <taxon>Saurischia</taxon>
        <taxon>Theropoda</taxon>
        <taxon>Coelurosauria</taxon>
        <taxon>Aves</taxon>
        <taxon>Neognathae</taxon>
        <taxon>Neoaves</taxon>
        <taxon>Telluraves</taxon>
        <taxon>Australaves</taxon>
        <taxon>Passeriformes</taxon>
        <taxon>Paridae</taxon>
        <taxon>Cyanistes</taxon>
    </lineage>
</organism>
<name>A0A8C0VFC6_CYACU</name>
<dbReference type="Ensembl" id="ENSCCET00000031654.1">
    <property type="protein sequence ID" value="ENSCCEP00000020846.1"/>
    <property type="gene ID" value="ENSCCEG00000018925.1"/>
</dbReference>
<evidence type="ECO:0000259" key="1">
    <source>
        <dbReference type="PROSITE" id="PS50835"/>
    </source>
</evidence>
<dbReference type="Gene3D" id="2.60.40.10">
    <property type="entry name" value="Immunoglobulins"/>
    <property type="match status" value="1"/>
</dbReference>
<dbReference type="InterPro" id="IPR036179">
    <property type="entry name" value="Ig-like_dom_sf"/>
</dbReference>
<dbReference type="Pfam" id="PF07654">
    <property type="entry name" value="C1-set"/>
    <property type="match status" value="1"/>
</dbReference>
<dbReference type="InterPro" id="IPR003006">
    <property type="entry name" value="Ig/MHC_CS"/>
</dbReference>
<keyword evidence="3" id="KW-1185">Reference proteome</keyword>
<dbReference type="InterPro" id="IPR013783">
    <property type="entry name" value="Ig-like_fold"/>
</dbReference>
<proteinExistence type="predicted"/>
<dbReference type="InterPro" id="IPR007110">
    <property type="entry name" value="Ig-like_dom"/>
</dbReference>
<sequence length="99" mass="11161">MGSVGLGWDPWGCDGICGAGTQFHGSLWVQSPQVSTPYSEFPAEHGTLILSCHVYGFYPNTITVNWMKGEEWEQYRCRVEHPGMLESILWNGDRDRVTP</sequence>
<reference evidence="2" key="2">
    <citation type="submission" date="2025-09" db="UniProtKB">
        <authorList>
            <consortium name="Ensembl"/>
        </authorList>
    </citation>
    <scope>IDENTIFICATION</scope>
</reference>
<reference evidence="2" key="1">
    <citation type="submission" date="2025-08" db="UniProtKB">
        <authorList>
            <consortium name="Ensembl"/>
        </authorList>
    </citation>
    <scope>IDENTIFICATION</scope>
</reference>
<feature type="domain" description="Ig-like" evidence="1">
    <location>
        <begin position="32"/>
        <end position="99"/>
    </location>
</feature>
<dbReference type="PROSITE" id="PS50835">
    <property type="entry name" value="IG_LIKE"/>
    <property type="match status" value="1"/>
</dbReference>
<dbReference type="AlphaFoldDB" id="A0A8C0VFC6"/>
<dbReference type="InterPro" id="IPR003597">
    <property type="entry name" value="Ig_C1-set"/>
</dbReference>
<dbReference type="Proteomes" id="UP000694410">
    <property type="component" value="Unplaced"/>
</dbReference>
<accession>A0A8C0VFC6</accession>
<dbReference type="SUPFAM" id="SSF48726">
    <property type="entry name" value="Immunoglobulin"/>
    <property type="match status" value="1"/>
</dbReference>
<evidence type="ECO:0000313" key="2">
    <source>
        <dbReference type="Ensembl" id="ENSCCEP00000020846.1"/>
    </source>
</evidence>